<dbReference type="Pfam" id="PF13483">
    <property type="entry name" value="Lactamase_B_3"/>
    <property type="match status" value="1"/>
</dbReference>
<dbReference type="InterPro" id="IPR050114">
    <property type="entry name" value="UPF0173_UPF0282_UlaG_hydrolase"/>
</dbReference>
<dbReference type="Pfam" id="PF18456">
    <property type="entry name" value="CmlA_N"/>
    <property type="match status" value="2"/>
</dbReference>
<gene>
    <name evidence="2" type="ORF">CA915-39</name>
</gene>
<sequence length="512" mass="56072">MNVRDEPVFLRSDAIIEPLVDRFYAWLHTVSPAAAALNLAKVQVPLLESELREPRADTAVRAGEIAALLASIRKDRADLLTFAGAIGQAETLLRQSRAGSDLTKLYPKLPASLNGLVELAYDGGHQPVLRLIEPLLYTSPCHDVTRQSVQLSLNTGGERPSVLSTPRLPSPDALDLRIPFTHPGLDKLSAARITPTTLGELGEALELDTARTGQLRKLLTGEPHLSPDRHIEGGGRIRWFGHACLVIQSAETTIVTDPLISADSRRDDRYTFGDLPDHIDLVLITHGHPGHLVLETLLQLRTRIGAVMVPRSSRGSLCDPSIALHLKDLGFDVIEVDDFDEVAIPGGRVVATPFLAEHGDLDIRAKSTFHVQIAGASLYIGAGSSGVDPVVHRYVRGRLGRVDMAFLGMKCVSVPPHRLYRGVLTRPPAEQMDGSRRLWRSGAKQAVAIMTELGADEGYIYAMGDESWQQHLMAAAPAEDPYETGQITEFIDWCFGSGITAGRLRNKREWRW</sequence>
<evidence type="ECO:0000313" key="2">
    <source>
        <dbReference type="EMBL" id="ADU56160.1"/>
    </source>
</evidence>
<dbReference type="PANTHER" id="PTHR43546">
    <property type="entry name" value="UPF0173 METAL-DEPENDENT HYDROLASE MJ1163-RELATED"/>
    <property type="match status" value="1"/>
</dbReference>
<accession>E9L1T1</accession>
<name>E9L1T1_9ZZZZ</name>
<feature type="domain" description="Diiron non-heme beta-hydroxylase N-terminal" evidence="1">
    <location>
        <begin position="10"/>
        <end position="58"/>
    </location>
</feature>
<feature type="domain" description="Diiron non-heme beta-hydroxylase N-terminal" evidence="1">
    <location>
        <begin position="61"/>
        <end position="223"/>
    </location>
</feature>
<dbReference type="EMBL" id="HM486076">
    <property type="protein sequence ID" value="ADU56160.1"/>
    <property type="molecule type" value="Genomic_DNA"/>
</dbReference>
<dbReference type="InterPro" id="IPR041141">
    <property type="entry name" value="CmlA_N"/>
</dbReference>
<proteinExistence type="predicted"/>
<dbReference type="InterPro" id="IPR036866">
    <property type="entry name" value="RibonucZ/Hydroxyglut_hydro"/>
</dbReference>
<dbReference type="SUPFAM" id="SSF56281">
    <property type="entry name" value="Metallo-hydrolase/oxidoreductase"/>
    <property type="match status" value="1"/>
</dbReference>
<evidence type="ECO:0000259" key="1">
    <source>
        <dbReference type="Pfam" id="PF18456"/>
    </source>
</evidence>
<dbReference type="Gene3D" id="3.60.15.10">
    <property type="entry name" value="Ribonuclease Z/Hydroxyacylglutathione hydrolase-like"/>
    <property type="match status" value="1"/>
</dbReference>
<dbReference type="AlphaFoldDB" id="E9L1T1"/>
<reference evidence="2" key="1">
    <citation type="journal article" date="2010" name="J. Am. Chem. Soc.">
        <title>Tailoring enzyme-rich environmental DNA clones: a source of enzymes for generating libraries of unnatural natural products.</title>
        <authorList>
            <person name="Banik J.J."/>
            <person name="Craig J.W."/>
            <person name="Calle P.Y."/>
            <person name="Brady S.F."/>
        </authorList>
    </citation>
    <scope>NUCLEOTIDE SEQUENCE</scope>
</reference>
<organism evidence="2">
    <name type="scientific">uncultured organism CA915</name>
    <dbReference type="NCBI Taxonomy" id="941422"/>
    <lineage>
        <taxon>unclassified sequences</taxon>
        <taxon>environmental samples</taxon>
    </lineage>
</organism>
<dbReference type="PANTHER" id="PTHR43546:SF3">
    <property type="entry name" value="UPF0173 METAL-DEPENDENT HYDROLASE MJ1163"/>
    <property type="match status" value="1"/>
</dbReference>
<protein>
    <recommendedName>
        <fullName evidence="1">Diiron non-heme beta-hydroxylase N-terminal domain-containing protein</fullName>
    </recommendedName>
</protein>